<reference evidence="2 5" key="2">
    <citation type="submission" date="2023-11" db="EMBL/GenBank/DDBJ databases">
        <title>Plant-associative lifestyle of Vibrio porteresiae and its evolutionary dynamics.</title>
        <authorList>
            <person name="Rameshkumar N."/>
            <person name="Kirti K."/>
        </authorList>
    </citation>
    <scope>NUCLEOTIDE SEQUENCE [LARGE SCALE GENOMIC DNA]</scope>
    <source>
        <strain evidence="2 5">MSSRF38</strain>
    </source>
</reference>
<keyword evidence="1" id="KW-0812">Transmembrane</keyword>
<dbReference type="OrthoDB" id="5901007at2"/>
<dbReference type="RefSeq" id="WP_159457422.1">
    <property type="nucleotide sequence ID" value="NZ_AP024884.1"/>
</dbReference>
<keyword evidence="5" id="KW-1185">Reference proteome</keyword>
<dbReference type="EMBL" id="FXXI01000003">
    <property type="protein sequence ID" value="SMS01134.1"/>
    <property type="molecule type" value="Genomic_DNA"/>
</dbReference>
<accession>A0A1Y6IU12</accession>
<keyword evidence="1" id="KW-1133">Transmembrane helix</keyword>
<keyword evidence="1" id="KW-0472">Membrane</keyword>
<evidence type="ECO:0000256" key="1">
    <source>
        <dbReference type="SAM" id="Phobius"/>
    </source>
</evidence>
<protein>
    <submittedName>
        <fullName evidence="3">Uncharacterized protein</fullName>
    </submittedName>
</protein>
<sequence length="53" mass="5566">MSSILSSQVTATVPQAKIGASVITAVKELAGIFAMFAVTSVITFFLALSWVNF</sequence>
<feature type="transmembrane region" description="Helical" evidence="1">
    <location>
        <begin position="29"/>
        <end position="51"/>
    </location>
</feature>
<evidence type="ECO:0000313" key="5">
    <source>
        <dbReference type="Proteomes" id="UP001283366"/>
    </source>
</evidence>
<dbReference type="EMBL" id="JAWRCO010000002">
    <property type="protein sequence ID" value="MDW6004842.1"/>
    <property type="molecule type" value="Genomic_DNA"/>
</dbReference>
<proteinExistence type="predicted"/>
<gene>
    <name evidence="2" type="ORF">SBX37_18440</name>
    <name evidence="3" type="ORF">VIM7927_02411</name>
</gene>
<evidence type="ECO:0000313" key="4">
    <source>
        <dbReference type="Proteomes" id="UP000196125"/>
    </source>
</evidence>
<reference evidence="3 4" key="1">
    <citation type="submission" date="2017-05" db="EMBL/GenBank/DDBJ databases">
        <authorList>
            <person name="Song R."/>
            <person name="Chenine A.L."/>
            <person name="Ruprecht R.M."/>
        </authorList>
    </citation>
    <scope>NUCLEOTIDE SEQUENCE [LARGE SCALE GENOMIC DNA]</scope>
    <source>
        <strain evidence="3 4">CECT 7927</strain>
    </source>
</reference>
<organism evidence="3 4">
    <name type="scientific">Vibrio mangrovi</name>
    <dbReference type="NCBI Taxonomy" id="474394"/>
    <lineage>
        <taxon>Bacteria</taxon>
        <taxon>Pseudomonadati</taxon>
        <taxon>Pseudomonadota</taxon>
        <taxon>Gammaproteobacteria</taxon>
        <taxon>Vibrionales</taxon>
        <taxon>Vibrionaceae</taxon>
        <taxon>Vibrio</taxon>
    </lineage>
</organism>
<evidence type="ECO:0000313" key="2">
    <source>
        <dbReference type="EMBL" id="MDW6004842.1"/>
    </source>
</evidence>
<name>A0A1Y6IU12_9VIBR</name>
<evidence type="ECO:0000313" key="3">
    <source>
        <dbReference type="EMBL" id="SMS01134.1"/>
    </source>
</evidence>
<dbReference type="AlphaFoldDB" id="A0A1Y6IU12"/>
<dbReference type="Proteomes" id="UP000196125">
    <property type="component" value="Unassembled WGS sequence"/>
</dbReference>
<dbReference type="Proteomes" id="UP001283366">
    <property type="component" value="Unassembled WGS sequence"/>
</dbReference>